<dbReference type="Pfam" id="PF01408">
    <property type="entry name" value="GFO_IDH_MocA"/>
    <property type="match status" value="1"/>
</dbReference>
<dbReference type="OrthoDB" id="9815825at2"/>
<proteinExistence type="predicted"/>
<dbReference type="Gene3D" id="3.30.360.10">
    <property type="entry name" value="Dihydrodipicolinate Reductase, domain 2"/>
    <property type="match status" value="1"/>
</dbReference>
<organism evidence="3 4">
    <name type="scientific">Dyadobacter psychrophilus</name>
    <dbReference type="NCBI Taxonomy" id="651661"/>
    <lineage>
        <taxon>Bacteria</taxon>
        <taxon>Pseudomonadati</taxon>
        <taxon>Bacteroidota</taxon>
        <taxon>Cytophagia</taxon>
        <taxon>Cytophagales</taxon>
        <taxon>Spirosomataceae</taxon>
        <taxon>Dyadobacter</taxon>
    </lineage>
</organism>
<dbReference type="AlphaFoldDB" id="A0A1T5HBS6"/>
<gene>
    <name evidence="3" type="ORF">SAMN05660293_05273</name>
</gene>
<dbReference type="SUPFAM" id="SSF51735">
    <property type="entry name" value="NAD(P)-binding Rossmann-fold domains"/>
    <property type="match status" value="1"/>
</dbReference>
<dbReference type="PANTHER" id="PTHR43249">
    <property type="entry name" value="UDP-N-ACETYL-2-AMINO-2-DEOXY-D-GLUCURONATE OXIDASE"/>
    <property type="match status" value="1"/>
</dbReference>
<feature type="domain" description="Gfo/Idh/MocA-like oxidoreductase N-terminal" evidence="1">
    <location>
        <begin position="5"/>
        <end position="126"/>
    </location>
</feature>
<reference evidence="4" key="1">
    <citation type="submission" date="2017-02" db="EMBL/GenBank/DDBJ databases">
        <authorList>
            <person name="Varghese N."/>
            <person name="Submissions S."/>
        </authorList>
    </citation>
    <scope>NUCLEOTIDE SEQUENCE [LARGE SCALE GENOMIC DNA]</scope>
    <source>
        <strain evidence="4">DSM 22270</strain>
    </source>
</reference>
<protein>
    <submittedName>
        <fullName evidence="3">Predicted dehydrogenase</fullName>
    </submittedName>
</protein>
<accession>A0A1T5HBS6</accession>
<evidence type="ECO:0000259" key="2">
    <source>
        <dbReference type="Pfam" id="PF22725"/>
    </source>
</evidence>
<dbReference type="PANTHER" id="PTHR43249:SF1">
    <property type="entry name" value="D-GLUCOSIDE 3-DEHYDROGENASE"/>
    <property type="match status" value="1"/>
</dbReference>
<dbReference type="SUPFAM" id="SSF55347">
    <property type="entry name" value="Glyceraldehyde-3-phosphate dehydrogenase-like, C-terminal domain"/>
    <property type="match status" value="1"/>
</dbReference>
<evidence type="ECO:0000313" key="4">
    <source>
        <dbReference type="Proteomes" id="UP000190897"/>
    </source>
</evidence>
<dbReference type="RefSeq" id="WP_082217701.1">
    <property type="nucleotide sequence ID" value="NZ_FUZA01000010.1"/>
</dbReference>
<feature type="domain" description="GFO/IDH/MocA-like oxidoreductase" evidence="2">
    <location>
        <begin position="136"/>
        <end position="271"/>
    </location>
</feature>
<name>A0A1T5HBS6_9BACT</name>
<sequence length="341" mass="37493">MPILKAAIIGGGHIADQNHIPALKALPERVELVAICSRDIQKARALADKHHIPLAYNNAAEMFDSDSKPDLIINCTANNLHYPFTVQALENNCHVLCEKPPAMNAAQAVEMADLAQKKGKVLAYNFQLRQTPEYSLLKRSLESGRLGEIYHIKANFLRRRGIPGWGNFTNKSIQGGGALMDLGVHVLDLALGLLDYGEPDRIIANTYDFIGKAGGKGLMGSWDAEKFEVEDACFAHLSFPNNASITLSTSFALNTKIQKNVNLEVFGTKAGAVLNPFALYSEMEGELVDMEFPHLEETDIQFKNTVAFLDFCEGKRSNICDAKQGAILQKIVEAIYKSAEK</sequence>
<keyword evidence="4" id="KW-1185">Reference proteome</keyword>
<dbReference type="EMBL" id="FUZA01000010">
    <property type="protein sequence ID" value="SKC18165.1"/>
    <property type="molecule type" value="Genomic_DNA"/>
</dbReference>
<dbReference type="InterPro" id="IPR055170">
    <property type="entry name" value="GFO_IDH_MocA-like_dom"/>
</dbReference>
<evidence type="ECO:0000313" key="3">
    <source>
        <dbReference type="EMBL" id="SKC18165.1"/>
    </source>
</evidence>
<dbReference type="InterPro" id="IPR000683">
    <property type="entry name" value="Gfo/Idh/MocA-like_OxRdtase_N"/>
</dbReference>
<dbReference type="Gene3D" id="3.40.50.720">
    <property type="entry name" value="NAD(P)-binding Rossmann-like Domain"/>
    <property type="match status" value="1"/>
</dbReference>
<dbReference type="GO" id="GO:0000166">
    <property type="term" value="F:nucleotide binding"/>
    <property type="evidence" value="ECO:0007669"/>
    <property type="project" value="InterPro"/>
</dbReference>
<dbReference type="InterPro" id="IPR052515">
    <property type="entry name" value="Gfo/Idh/MocA_Oxidoreductase"/>
</dbReference>
<dbReference type="Proteomes" id="UP000190897">
    <property type="component" value="Unassembled WGS sequence"/>
</dbReference>
<dbReference type="Pfam" id="PF22725">
    <property type="entry name" value="GFO_IDH_MocA_C3"/>
    <property type="match status" value="1"/>
</dbReference>
<dbReference type="STRING" id="651661.SAMN05660293_05273"/>
<evidence type="ECO:0000259" key="1">
    <source>
        <dbReference type="Pfam" id="PF01408"/>
    </source>
</evidence>
<dbReference type="InterPro" id="IPR036291">
    <property type="entry name" value="NAD(P)-bd_dom_sf"/>
</dbReference>